<evidence type="ECO:0000313" key="2">
    <source>
        <dbReference type="EMBL" id="SCE90275.1"/>
    </source>
</evidence>
<name>A0A1C4W299_9ACTN</name>
<evidence type="ECO:0000313" key="3">
    <source>
        <dbReference type="Proteomes" id="UP000199629"/>
    </source>
</evidence>
<feature type="compositionally biased region" description="Basic and acidic residues" evidence="1">
    <location>
        <begin position="46"/>
        <end position="57"/>
    </location>
</feature>
<proteinExistence type="predicted"/>
<accession>A0A1C4W299</accession>
<reference evidence="3" key="1">
    <citation type="submission" date="2016-06" db="EMBL/GenBank/DDBJ databases">
        <authorList>
            <person name="Varghese N."/>
            <person name="Submissions Spin"/>
        </authorList>
    </citation>
    <scope>NUCLEOTIDE SEQUENCE [LARGE SCALE GENOMIC DNA]</scope>
    <source>
        <strain evidence="3">DSM 45246</strain>
    </source>
</reference>
<organism evidence="2 3">
    <name type="scientific">Micromonospora chaiyaphumensis</name>
    <dbReference type="NCBI Taxonomy" id="307119"/>
    <lineage>
        <taxon>Bacteria</taxon>
        <taxon>Bacillati</taxon>
        <taxon>Actinomycetota</taxon>
        <taxon>Actinomycetes</taxon>
        <taxon>Micromonosporales</taxon>
        <taxon>Micromonosporaceae</taxon>
        <taxon>Micromonospora</taxon>
    </lineage>
</organism>
<sequence length="104" mass="11026">MIVHGQAQQAVALDGDGPVAVLLDELPEEIVAQVEQDHLAVGGLTEGEHPRPVREQGADGGGVDGLGEVFEVSRSLNGIVEPSVQTFPRTRAERWHGTFNTGYG</sequence>
<dbReference type="AlphaFoldDB" id="A0A1C4W299"/>
<keyword evidence="3" id="KW-1185">Reference proteome</keyword>
<protein>
    <submittedName>
        <fullName evidence="2">Uncharacterized protein</fullName>
    </submittedName>
</protein>
<gene>
    <name evidence="2" type="ORF">GA0070214_103138</name>
</gene>
<dbReference type="EMBL" id="FMCS01000003">
    <property type="protein sequence ID" value="SCE90275.1"/>
    <property type="molecule type" value="Genomic_DNA"/>
</dbReference>
<feature type="region of interest" description="Disordered" evidence="1">
    <location>
        <begin position="43"/>
        <end position="65"/>
    </location>
</feature>
<dbReference type="Proteomes" id="UP000199629">
    <property type="component" value="Unassembled WGS sequence"/>
</dbReference>
<evidence type="ECO:0000256" key="1">
    <source>
        <dbReference type="SAM" id="MobiDB-lite"/>
    </source>
</evidence>